<gene>
    <name evidence="1" type="ORF">TPC1_12110</name>
</gene>
<dbReference type="SUPFAM" id="SSF53254">
    <property type="entry name" value="Phosphoglycerate mutase-like"/>
    <property type="match status" value="1"/>
</dbReference>
<feature type="non-terminal residue" evidence="1">
    <location>
        <position position="1"/>
    </location>
</feature>
<evidence type="ECO:0000313" key="1">
    <source>
        <dbReference type="EMBL" id="JAP95021.1"/>
    </source>
</evidence>
<accession>A0A146KHZ7</accession>
<dbReference type="EMBL" id="GDID01001585">
    <property type="protein sequence ID" value="JAP95021.1"/>
    <property type="molecule type" value="Transcribed_RNA"/>
</dbReference>
<dbReference type="Gene3D" id="3.40.50.1240">
    <property type="entry name" value="Phosphoglycerate mutase-like"/>
    <property type="match status" value="1"/>
</dbReference>
<protein>
    <submittedName>
        <fullName evidence="1">Histidine acid phosphatase family protein</fullName>
    </submittedName>
</protein>
<dbReference type="InterPro" id="IPR029033">
    <property type="entry name" value="His_PPase_superfam"/>
</dbReference>
<sequence length="126" mass="14553">SIPKEINQELQQIINEIEQDLWANIYCNKNVNQHNLYMKIAIGPFIEDLIEQLQNENEFIVFSGHQETLGPLLAIITQKAICGVPEFAALMEIMQVSEEKIIVKYQGKEIFNGNKNIFIELLSQYQ</sequence>
<name>A0A146KHZ7_9EUKA</name>
<reference evidence="1" key="1">
    <citation type="submission" date="2015-07" db="EMBL/GenBank/DDBJ databases">
        <title>Adaptation to a free-living lifestyle via gene acquisitions in the diplomonad Trepomonas sp. PC1.</title>
        <authorList>
            <person name="Xu F."/>
            <person name="Jerlstrom-Hultqvist J."/>
            <person name="Kolisko M."/>
            <person name="Simpson A.G.B."/>
            <person name="Roger A.J."/>
            <person name="Svard S.G."/>
            <person name="Andersson J.O."/>
        </authorList>
    </citation>
    <scope>NUCLEOTIDE SEQUENCE</scope>
    <source>
        <strain evidence="1">PC1</strain>
    </source>
</reference>
<dbReference type="AlphaFoldDB" id="A0A146KHZ7"/>
<feature type="non-terminal residue" evidence="1">
    <location>
        <position position="126"/>
    </location>
</feature>
<organism evidence="1">
    <name type="scientific">Trepomonas sp. PC1</name>
    <dbReference type="NCBI Taxonomy" id="1076344"/>
    <lineage>
        <taxon>Eukaryota</taxon>
        <taxon>Metamonada</taxon>
        <taxon>Diplomonadida</taxon>
        <taxon>Hexamitidae</taxon>
        <taxon>Hexamitinae</taxon>
        <taxon>Trepomonas</taxon>
    </lineage>
</organism>
<proteinExistence type="predicted"/>